<feature type="chain" id="PRO_5045103508" evidence="1">
    <location>
        <begin position="28"/>
        <end position="43"/>
    </location>
</feature>
<accession>A0ABW2KKF0</accession>
<gene>
    <name evidence="2" type="ORF">ACFQRF_22155</name>
</gene>
<name>A0ABW2KKF0_9ACTN</name>
<comment type="caution">
    <text evidence="2">The sequence shown here is derived from an EMBL/GenBank/DDBJ whole genome shotgun (WGS) entry which is preliminary data.</text>
</comment>
<protein>
    <submittedName>
        <fullName evidence="2">Uncharacterized protein</fullName>
    </submittedName>
</protein>
<dbReference type="Proteomes" id="UP001596540">
    <property type="component" value="Unassembled WGS sequence"/>
</dbReference>
<proteinExistence type="predicted"/>
<organism evidence="2 3">
    <name type="scientific">Marinactinospora rubrisoli</name>
    <dbReference type="NCBI Taxonomy" id="2715399"/>
    <lineage>
        <taxon>Bacteria</taxon>
        <taxon>Bacillati</taxon>
        <taxon>Actinomycetota</taxon>
        <taxon>Actinomycetes</taxon>
        <taxon>Streptosporangiales</taxon>
        <taxon>Nocardiopsidaceae</taxon>
        <taxon>Marinactinospora</taxon>
    </lineage>
</organism>
<keyword evidence="3" id="KW-1185">Reference proteome</keyword>
<evidence type="ECO:0000313" key="2">
    <source>
        <dbReference type="EMBL" id="MFC7330436.1"/>
    </source>
</evidence>
<dbReference type="RefSeq" id="WP_379873085.1">
    <property type="nucleotide sequence ID" value="NZ_JBHTBH010000012.1"/>
</dbReference>
<evidence type="ECO:0000313" key="3">
    <source>
        <dbReference type="Proteomes" id="UP001596540"/>
    </source>
</evidence>
<sequence length="43" mass="4201">MRATVKIAVIAAVALGLLGPGTGIATADTFGQCGEPGISRNVC</sequence>
<dbReference type="EMBL" id="JBHTBH010000012">
    <property type="protein sequence ID" value="MFC7330436.1"/>
    <property type="molecule type" value="Genomic_DNA"/>
</dbReference>
<evidence type="ECO:0000256" key="1">
    <source>
        <dbReference type="SAM" id="SignalP"/>
    </source>
</evidence>
<feature type="signal peptide" evidence="1">
    <location>
        <begin position="1"/>
        <end position="27"/>
    </location>
</feature>
<keyword evidence="1" id="KW-0732">Signal</keyword>
<reference evidence="3" key="1">
    <citation type="journal article" date="2019" name="Int. J. Syst. Evol. Microbiol.">
        <title>The Global Catalogue of Microorganisms (GCM) 10K type strain sequencing project: providing services to taxonomists for standard genome sequencing and annotation.</title>
        <authorList>
            <consortium name="The Broad Institute Genomics Platform"/>
            <consortium name="The Broad Institute Genome Sequencing Center for Infectious Disease"/>
            <person name="Wu L."/>
            <person name="Ma J."/>
        </authorList>
    </citation>
    <scope>NUCLEOTIDE SEQUENCE [LARGE SCALE GENOMIC DNA]</scope>
    <source>
        <strain evidence="3">CGMCC 4.7382</strain>
    </source>
</reference>